<dbReference type="EMBL" id="JANPWB010000011">
    <property type="protein sequence ID" value="KAJ1131207.1"/>
    <property type="molecule type" value="Genomic_DNA"/>
</dbReference>
<proteinExistence type="predicted"/>
<protein>
    <submittedName>
        <fullName evidence="2">Uncharacterized protein</fullName>
    </submittedName>
</protein>
<evidence type="ECO:0000313" key="3">
    <source>
        <dbReference type="Proteomes" id="UP001066276"/>
    </source>
</evidence>
<comment type="caution">
    <text evidence="2">The sequence shown here is derived from an EMBL/GenBank/DDBJ whole genome shotgun (WGS) entry which is preliminary data.</text>
</comment>
<organism evidence="2 3">
    <name type="scientific">Pleurodeles waltl</name>
    <name type="common">Iberian ribbed newt</name>
    <dbReference type="NCBI Taxonomy" id="8319"/>
    <lineage>
        <taxon>Eukaryota</taxon>
        <taxon>Metazoa</taxon>
        <taxon>Chordata</taxon>
        <taxon>Craniata</taxon>
        <taxon>Vertebrata</taxon>
        <taxon>Euteleostomi</taxon>
        <taxon>Amphibia</taxon>
        <taxon>Batrachia</taxon>
        <taxon>Caudata</taxon>
        <taxon>Salamandroidea</taxon>
        <taxon>Salamandridae</taxon>
        <taxon>Pleurodelinae</taxon>
        <taxon>Pleurodeles</taxon>
    </lineage>
</organism>
<reference evidence="2" key="1">
    <citation type="journal article" date="2022" name="bioRxiv">
        <title>Sequencing and chromosome-scale assembly of the giantPleurodeles waltlgenome.</title>
        <authorList>
            <person name="Brown T."/>
            <person name="Elewa A."/>
            <person name="Iarovenko S."/>
            <person name="Subramanian E."/>
            <person name="Araus A.J."/>
            <person name="Petzold A."/>
            <person name="Susuki M."/>
            <person name="Suzuki K.-i.T."/>
            <person name="Hayashi T."/>
            <person name="Toyoda A."/>
            <person name="Oliveira C."/>
            <person name="Osipova E."/>
            <person name="Leigh N.D."/>
            <person name="Simon A."/>
            <person name="Yun M.H."/>
        </authorList>
    </citation>
    <scope>NUCLEOTIDE SEQUENCE</scope>
    <source>
        <strain evidence="2">20211129_DDA</strain>
        <tissue evidence="2">Liver</tissue>
    </source>
</reference>
<feature type="region of interest" description="Disordered" evidence="1">
    <location>
        <begin position="1"/>
        <end position="32"/>
    </location>
</feature>
<keyword evidence="3" id="KW-1185">Reference proteome</keyword>
<gene>
    <name evidence="2" type="ORF">NDU88_009546</name>
</gene>
<dbReference type="AlphaFoldDB" id="A0AAV7PVJ2"/>
<dbReference type="Proteomes" id="UP001066276">
    <property type="component" value="Chromosome 7"/>
</dbReference>
<accession>A0AAV7PVJ2</accession>
<evidence type="ECO:0000313" key="2">
    <source>
        <dbReference type="EMBL" id="KAJ1131207.1"/>
    </source>
</evidence>
<feature type="compositionally biased region" description="Polar residues" evidence="1">
    <location>
        <begin position="1"/>
        <end position="29"/>
    </location>
</feature>
<evidence type="ECO:0000256" key="1">
    <source>
        <dbReference type="SAM" id="MobiDB-lite"/>
    </source>
</evidence>
<name>A0AAV7PVJ2_PLEWA</name>
<sequence length="112" mass="12806">MPMRSESSIHSGALSGITSSRTLRPQGNYNYRRPWERYDAPRVPRRVILARPTLTPHPRDRSRECWNYPHQGSGVACRRTRDASPMCADRVFSFETRVGLAPLLPETLHTST</sequence>